<sequence>MKRRLGNILVLCAAIVVLYGMQQSKPHYMDLTGPIPVPGKMHDKVRTRQFDVIVDNVVFARELTFERFGTTKVMTTSGVWVVVTVALGATSASNSVARATWVGPTGLQYDSSDRTGYLPGLPPHSLEPGLPKMARFVFETLPDQVSGATLVLSNQLFPRLDSQAHIAIDDFKKFNDGQPLVLDSFDMNKPITVTEKAG</sequence>
<accession>A0A2P7BMK3</accession>
<reference evidence="2" key="1">
    <citation type="submission" date="2017-11" db="EMBL/GenBank/DDBJ databases">
        <authorList>
            <person name="Kuznetsova I."/>
            <person name="Sazanova A."/>
            <person name="Chirak E."/>
            <person name="Safronova V."/>
            <person name="Willems A."/>
        </authorList>
    </citation>
    <scope>NUCLEOTIDE SEQUENCE [LARGE SCALE GENOMIC DNA]</scope>
    <source>
        <strain evidence="2">STM 196</strain>
    </source>
</reference>
<comment type="caution">
    <text evidence="1">The sequence shown here is derived from an EMBL/GenBank/DDBJ whole genome shotgun (WGS) entry which is preliminary data.</text>
</comment>
<organism evidence="1 2">
    <name type="scientific">Phyllobacterium brassicacearum</name>
    <dbReference type="NCBI Taxonomy" id="314235"/>
    <lineage>
        <taxon>Bacteria</taxon>
        <taxon>Pseudomonadati</taxon>
        <taxon>Pseudomonadota</taxon>
        <taxon>Alphaproteobacteria</taxon>
        <taxon>Hyphomicrobiales</taxon>
        <taxon>Phyllobacteriaceae</taxon>
        <taxon>Phyllobacterium</taxon>
    </lineage>
</organism>
<evidence type="ECO:0000313" key="1">
    <source>
        <dbReference type="EMBL" id="PSH67693.1"/>
    </source>
</evidence>
<dbReference type="Proteomes" id="UP000241444">
    <property type="component" value="Unassembled WGS sequence"/>
</dbReference>
<protein>
    <submittedName>
        <fullName evidence="1">Uncharacterized protein</fullName>
    </submittedName>
</protein>
<dbReference type="EMBL" id="PGGO01000013">
    <property type="protein sequence ID" value="PSH67693.1"/>
    <property type="molecule type" value="Genomic_DNA"/>
</dbReference>
<keyword evidence="2" id="KW-1185">Reference proteome</keyword>
<dbReference type="OrthoDB" id="7375531at2"/>
<dbReference type="RefSeq" id="WP_106712406.1">
    <property type="nucleotide sequence ID" value="NZ_PGGO01000013.1"/>
</dbReference>
<gene>
    <name evidence="1" type="ORF">CU102_17560</name>
</gene>
<name>A0A2P7BMK3_9HYPH</name>
<evidence type="ECO:0000313" key="2">
    <source>
        <dbReference type="Proteomes" id="UP000241444"/>
    </source>
</evidence>
<dbReference type="AlphaFoldDB" id="A0A2P7BMK3"/>
<proteinExistence type="predicted"/>